<reference evidence="1 3" key="1">
    <citation type="submission" date="2015-11" db="EMBL/GenBank/DDBJ databases">
        <title>Genomic analysis of 38 Legionella species identifies large and diverse effector repertoires.</title>
        <authorList>
            <person name="Burstein D."/>
            <person name="Amaro F."/>
            <person name="Zusman T."/>
            <person name="Lifshitz Z."/>
            <person name="Cohen O."/>
            <person name="Gilbert J.A."/>
            <person name="Pupko T."/>
            <person name="Shuman H.A."/>
            <person name="Segal G."/>
        </authorList>
    </citation>
    <scope>NUCLEOTIDE SEQUENCE [LARGE SCALE GENOMIC DNA]</scope>
    <source>
        <strain evidence="1 3">CDC#1407-AL-14</strain>
    </source>
</reference>
<dbReference type="Proteomes" id="UP000255066">
    <property type="component" value="Unassembled WGS sequence"/>
</dbReference>
<dbReference type="RefSeq" id="WP_058522639.1">
    <property type="nucleotide sequence ID" value="NZ_CAAAHV010000065.1"/>
</dbReference>
<dbReference type="OrthoDB" id="5650429at2"/>
<proteinExistence type="predicted"/>
<evidence type="ECO:0000313" key="3">
    <source>
        <dbReference type="Proteomes" id="UP000054735"/>
    </source>
</evidence>
<keyword evidence="3" id="KW-1185">Reference proteome</keyword>
<gene>
    <name evidence="1" type="ORF">Lbir_0529</name>
    <name evidence="2" type="ORF">NCTC12437_02975</name>
</gene>
<evidence type="ECO:0000313" key="2">
    <source>
        <dbReference type="EMBL" id="STX33154.1"/>
    </source>
</evidence>
<protein>
    <submittedName>
        <fullName evidence="2">Uncharacterized protein</fullName>
    </submittedName>
</protein>
<accession>A0A378IM22</accession>
<evidence type="ECO:0000313" key="4">
    <source>
        <dbReference type="Proteomes" id="UP000255066"/>
    </source>
</evidence>
<reference evidence="2 4" key="2">
    <citation type="submission" date="2018-06" db="EMBL/GenBank/DDBJ databases">
        <authorList>
            <consortium name="Pathogen Informatics"/>
            <person name="Doyle S."/>
        </authorList>
    </citation>
    <scope>NUCLEOTIDE SEQUENCE [LARGE SCALE GENOMIC DNA]</scope>
    <source>
        <strain evidence="2 4">NCTC12437</strain>
    </source>
</reference>
<dbReference type="STRING" id="28083.Lbir_0529"/>
<dbReference type="Proteomes" id="UP000054735">
    <property type="component" value="Unassembled WGS sequence"/>
</dbReference>
<dbReference type="EMBL" id="UGNW01000001">
    <property type="protein sequence ID" value="STX33154.1"/>
    <property type="molecule type" value="Genomic_DNA"/>
</dbReference>
<sequence>MTISLGDLKKILDEFSKQCSEFEADSESERLSASLASLTRHIDTEKEKPVEASLKNEVILRIDQFWHWATNNIVDEKWRENTQVGSWIELQNTLERNGFSDVYTRHYPFVFERYSEEFNKAGNISAG</sequence>
<name>A0A378IM22_9GAMM</name>
<dbReference type="AlphaFoldDB" id="A0A378IM22"/>
<evidence type="ECO:0000313" key="1">
    <source>
        <dbReference type="EMBL" id="KTC75384.1"/>
    </source>
</evidence>
<organism evidence="2 4">
    <name type="scientific">Legionella birminghamensis</name>
    <dbReference type="NCBI Taxonomy" id="28083"/>
    <lineage>
        <taxon>Bacteria</taxon>
        <taxon>Pseudomonadati</taxon>
        <taxon>Pseudomonadota</taxon>
        <taxon>Gammaproteobacteria</taxon>
        <taxon>Legionellales</taxon>
        <taxon>Legionellaceae</taxon>
        <taxon>Legionella</taxon>
    </lineage>
</organism>
<dbReference type="EMBL" id="LNXT01000005">
    <property type="protein sequence ID" value="KTC75384.1"/>
    <property type="molecule type" value="Genomic_DNA"/>
</dbReference>